<dbReference type="Proteomes" id="UP001367676">
    <property type="component" value="Unassembled WGS sequence"/>
</dbReference>
<evidence type="ECO:0000256" key="2">
    <source>
        <dbReference type="ARBA" id="ARBA00022771"/>
    </source>
</evidence>
<comment type="caution">
    <text evidence="8">The sequence shown here is derived from an EMBL/GenBank/DDBJ whole genome shotgun (WGS) entry which is preliminary data.</text>
</comment>
<evidence type="ECO:0000256" key="5">
    <source>
        <dbReference type="PROSITE-ProRule" id="PRU00309"/>
    </source>
</evidence>
<evidence type="ECO:0000256" key="3">
    <source>
        <dbReference type="ARBA" id="ARBA00022833"/>
    </source>
</evidence>
<keyword evidence="2 5" id="KW-0863">Zinc-finger</keyword>
<dbReference type="SMART" id="SM00980">
    <property type="entry name" value="THAP"/>
    <property type="match status" value="1"/>
</dbReference>
<evidence type="ECO:0000313" key="8">
    <source>
        <dbReference type="EMBL" id="KAK7573884.1"/>
    </source>
</evidence>
<keyword evidence="6" id="KW-0175">Coiled coil</keyword>
<protein>
    <recommendedName>
        <fullName evidence="7">THAP-type domain-containing protein</fullName>
    </recommendedName>
</protein>
<gene>
    <name evidence="8" type="ORF">V9T40_011075</name>
</gene>
<evidence type="ECO:0000256" key="4">
    <source>
        <dbReference type="ARBA" id="ARBA00023125"/>
    </source>
</evidence>
<evidence type="ECO:0000313" key="9">
    <source>
        <dbReference type="Proteomes" id="UP001367676"/>
    </source>
</evidence>
<dbReference type="EMBL" id="JBBCAQ010000037">
    <property type="protein sequence ID" value="KAK7573884.1"/>
    <property type="molecule type" value="Genomic_DNA"/>
</dbReference>
<accession>A0AAN9XY80</accession>
<evidence type="ECO:0000256" key="6">
    <source>
        <dbReference type="SAM" id="Coils"/>
    </source>
</evidence>
<keyword evidence="9" id="KW-1185">Reference proteome</keyword>
<sequence length="239" mass="27196">MDFRFPVAPDIREQWAVFCGLDVDNLGSSPVICGNHFTEDDFMEHQSPHGDKKLLTNSIPSINPPKRLDNEIHSAEELIYETVIVSSLSDSVVHSDDDSEIRTEFTENIALDNCDVASDDDSSNINSDDVSVTISSDNQERPRLVCKRKFPRYFMDIKQEDVISPKYAKLCLEMGRQAIFNYRRKINALQHQNKRLQDKLLSAESIICQLKSNTISMDEALSTIESKHIFTFSNKGCFI</sequence>
<feature type="coiled-coil region" evidence="6">
    <location>
        <begin position="179"/>
        <end position="206"/>
    </location>
</feature>
<dbReference type="AlphaFoldDB" id="A0AAN9XY80"/>
<proteinExistence type="predicted"/>
<evidence type="ECO:0000259" key="7">
    <source>
        <dbReference type="PROSITE" id="PS50950"/>
    </source>
</evidence>
<dbReference type="GO" id="GO:0008270">
    <property type="term" value="F:zinc ion binding"/>
    <property type="evidence" value="ECO:0007669"/>
    <property type="project" value="UniProtKB-KW"/>
</dbReference>
<keyword evidence="3" id="KW-0862">Zinc</keyword>
<dbReference type="PROSITE" id="PS50950">
    <property type="entry name" value="ZF_THAP"/>
    <property type="match status" value="1"/>
</dbReference>
<organism evidence="8 9">
    <name type="scientific">Parthenolecanium corni</name>
    <dbReference type="NCBI Taxonomy" id="536013"/>
    <lineage>
        <taxon>Eukaryota</taxon>
        <taxon>Metazoa</taxon>
        <taxon>Ecdysozoa</taxon>
        <taxon>Arthropoda</taxon>
        <taxon>Hexapoda</taxon>
        <taxon>Insecta</taxon>
        <taxon>Pterygota</taxon>
        <taxon>Neoptera</taxon>
        <taxon>Paraneoptera</taxon>
        <taxon>Hemiptera</taxon>
        <taxon>Sternorrhyncha</taxon>
        <taxon>Coccoidea</taxon>
        <taxon>Coccidae</taxon>
        <taxon>Parthenolecanium</taxon>
    </lineage>
</organism>
<keyword evidence="4 5" id="KW-0238">DNA-binding</keyword>
<name>A0AAN9XY80_9HEMI</name>
<keyword evidence="1" id="KW-0479">Metal-binding</keyword>
<evidence type="ECO:0000256" key="1">
    <source>
        <dbReference type="ARBA" id="ARBA00022723"/>
    </source>
</evidence>
<dbReference type="SMART" id="SM00692">
    <property type="entry name" value="DM3"/>
    <property type="match status" value="1"/>
</dbReference>
<reference evidence="8 9" key="1">
    <citation type="submission" date="2024-03" db="EMBL/GenBank/DDBJ databases">
        <title>Adaptation during the transition from Ophiocordyceps entomopathogen to insect associate is accompanied by gene loss and intensified selection.</title>
        <authorList>
            <person name="Ward C.M."/>
            <person name="Onetto C.A."/>
            <person name="Borneman A.R."/>
        </authorList>
    </citation>
    <scope>NUCLEOTIDE SEQUENCE [LARGE SCALE GENOMIC DNA]</scope>
    <source>
        <strain evidence="8">AWRI1</strain>
        <tissue evidence="8">Single Adult Female</tissue>
    </source>
</reference>
<dbReference type="Pfam" id="PF05485">
    <property type="entry name" value="THAP"/>
    <property type="match status" value="1"/>
</dbReference>
<dbReference type="InterPro" id="IPR006612">
    <property type="entry name" value="THAP_Znf"/>
</dbReference>
<dbReference type="GO" id="GO:0003677">
    <property type="term" value="F:DNA binding"/>
    <property type="evidence" value="ECO:0007669"/>
    <property type="project" value="UniProtKB-UniRule"/>
</dbReference>
<feature type="domain" description="THAP-type" evidence="7">
    <location>
        <begin position="1"/>
        <end position="63"/>
    </location>
</feature>
<dbReference type="SUPFAM" id="SSF57716">
    <property type="entry name" value="Glucocorticoid receptor-like (DNA-binding domain)"/>
    <property type="match status" value="1"/>
</dbReference>